<dbReference type="PANTHER" id="PTHR43333">
    <property type="entry name" value="2-HACID_DH_C DOMAIN-CONTAINING PROTEIN"/>
    <property type="match status" value="1"/>
</dbReference>
<organism evidence="4 5">
    <name type="scientific">Pseudomonas pohangensis</name>
    <dbReference type="NCBI Taxonomy" id="364197"/>
    <lineage>
        <taxon>Bacteria</taxon>
        <taxon>Pseudomonadati</taxon>
        <taxon>Pseudomonadota</taxon>
        <taxon>Gammaproteobacteria</taxon>
        <taxon>Pseudomonadales</taxon>
        <taxon>Pseudomonadaceae</taxon>
        <taxon>Pseudomonas</taxon>
    </lineage>
</organism>
<dbReference type="Pfam" id="PF02826">
    <property type="entry name" value="2-Hacid_dh_C"/>
    <property type="match status" value="1"/>
</dbReference>
<keyword evidence="1" id="KW-0560">Oxidoreductase</keyword>
<keyword evidence="5" id="KW-1185">Reference proteome</keyword>
<dbReference type="Proteomes" id="UP000243232">
    <property type="component" value="Chromosome I"/>
</dbReference>
<dbReference type="PANTHER" id="PTHR43333:SF1">
    <property type="entry name" value="D-ISOMER SPECIFIC 2-HYDROXYACID DEHYDROGENASE NAD-BINDING DOMAIN-CONTAINING PROTEIN"/>
    <property type="match status" value="1"/>
</dbReference>
<dbReference type="AlphaFoldDB" id="A0A1H2EUY1"/>
<dbReference type="EMBL" id="LT629785">
    <property type="protein sequence ID" value="SDT98910.1"/>
    <property type="molecule type" value="Genomic_DNA"/>
</dbReference>
<name>A0A1H2EUY1_9PSED</name>
<dbReference type="STRING" id="364197.SAMN05216296_1099"/>
<keyword evidence="2" id="KW-0520">NAD</keyword>
<dbReference type="SUPFAM" id="SSF51735">
    <property type="entry name" value="NAD(P)-binding Rossmann-fold domains"/>
    <property type="match status" value="1"/>
</dbReference>
<accession>A0A1H2EUY1</accession>
<dbReference type="GO" id="GO:0051287">
    <property type="term" value="F:NAD binding"/>
    <property type="evidence" value="ECO:0007669"/>
    <property type="project" value="InterPro"/>
</dbReference>
<evidence type="ECO:0000313" key="5">
    <source>
        <dbReference type="Proteomes" id="UP000243232"/>
    </source>
</evidence>
<dbReference type="InterPro" id="IPR036291">
    <property type="entry name" value="NAD(P)-bd_dom_sf"/>
</dbReference>
<reference evidence="5" key="1">
    <citation type="submission" date="2016-10" db="EMBL/GenBank/DDBJ databases">
        <authorList>
            <person name="Varghese N."/>
            <person name="Submissions S."/>
        </authorList>
    </citation>
    <scope>NUCLEOTIDE SEQUENCE [LARGE SCALE GENOMIC DNA]</scope>
    <source>
        <strain evidence="5">DSM 17875</strain>
    </source>
</reference>
<dbReference type="RefSeq" id="WP_090193462.1">
    <property type="nucleotide sequence ID" value="NZ_LT629785.1"/>
</dbReference>
<dbReference type="CDD" id="cd05300">
    <property type="entry name" value="2-Hacid_dh_1"/>
    <property type="match status" value="1"/>
</dbReference>
<dbReference type="Gene3D" id="3.40.50.720">
    <property type="entry name" value="NAD(P)-binding Rossmann-like Domain"/>
    <property type="match status" value="2"/>
</dbReference>
<proteinExistence type="predicted"/>
<protein>
    <recommendedName>
        <fullName evidence="3">D-isomer specific 2-hydroxyacid dehydrogenase NAD-binding domain-containing protein</fullName>
    </recommendedName>
</protein>
<evidence type="ECO:0000256" key="2">
    <source>
        <dbReference type="ARBA" id="ARBA00023027"/>
    </source>
</evidence>
<feature type="domain" description="D-isomer specific 2-hydroxyacid dehydrogenase NAD-binding" evidence="3">
    <location>
        <begin position="103"/>
        <end position="275"/>
    </location>
</feature>
<dbReference type="InterPro" id="IPR006140">
    <property type="entry name" value="D-isomer_DH_NAD-bd"/>
</dbReference>
<dbReference type="GO" id="GO:0016491">
    <property type="term" value="F:oxidoreductase activity"/>
    <property type="evidence" value="ECO:0007669"/>
    <property type="project" value="UniProtKB-KW"/>
</dbReference>
<evidence type="ECO:0000259" key="3">
    <source>
        <dbReference type="Pfam" id="PF02826"/>
    </source>
</evidence>
<sequence>MRILIAEQQCATYAALLHEAQPALTLCPAATLDQLPGLAAGCDIWLGQPDLLAALLRQGLRPQWVQSTWAGITPLLAADLPRDYRLSRASGIFGELMAEYLLTYLLAHERQLLSRMASQNSKRWDDCLPGTLAGRRVLLIGCGAIGQQVALRLAPLAVQLVGVASTAREQPPFLQVVGLEQLADQVAQADYLINLLPDTPATHNLFDRRLFARCKPGAVLINAGRGSAVVDDDLVAALADGQLAAAVLDVCREEPLPAGHPFWQTPGLLLTGHTAAPTLPGPMAELFLRNLQAYQTGQALRGEVSFARGY</sequence>
<evidence type="ECO:0000313" key="4">
    <source>
        <dbReference type="EMBL" id="SDT98910.1"/>
    </source>
</evidence>
<dbReference type="OrthoDB" id="9787219at2"/>
<gene>
    <name evidence="4" type="ORF">SAMN05216296_1099</name>
</gene>
<evidence type="ECO:0000256" key="1">
    <source>
        <dbReference type="ARBA" id="ARBA00023002"/>
    </source>
</evidence>